<comment type="caution">
    <text evidence="1">The sequence shown here is derived from an EMBL/GenBank/DDBJ whole genome shotgun (WGS) entry which is preliminary data.</text>
</comment>
<dbReference type="Proteomes" id="UP001596380">
    <property type="component" value="Unassembled WGS sequence"/>
</dbReference>
<name>A0ABW2CBH6_9ACTN</name>
<sequence length="73" mass="8260">MDAATQAALHALRQDFPEWWIGWKDSYPAWDATHEIDLYWSGGILHVQASTPGMLRALLLDARVANARCPARR</sequence>
<evidence type="ECO:0000313" key="2">
    <source>
        <dbReference type="Proteomes" id="UP001596380"/>
    </source>
</evidence>
<evidence type="ECO:0000313" key="1">
    <source>
        <dbReference type="EMBL" id="MFC6878974.1"/>
    </source>
</evidence>
<keyword evidence="2" id="KW-1185">Reference proteome</keyword>
<proteinExistence type="predicted"/>
<dbReference type="RefSeq" id="WP_160823689.1">
    <property type="nucleotide sequence ID" value="NZ_JBHSXE010000001.1"/>
</dbReference>
<protein>
    <submittedName>
        <fullName evidence="1">Uncharacterized protein</fullName>
    </submittedName>
</protein>
<accession>A0ABW2CBH6</accession>
<dbReference type="EMBL" id="JBHSXS010000002">
    <property type="protein sequence ID" value="MFC6878974.1"/>
    <property type="molecule type" value="Genomic_DNA"/>
</dbReference>
<reference evidence="2" key="1">
    <citation type="journal article" date="2019" name="Int. J. Syst. Evol. Microbiol.">
        <title>The Global Catalogue of Microorganisms (GCM) 10K type strain sequencing project: providing services to taxonomists for standard genome sequencing and annotation.</title>
        <authorList>
            <consortium name="The Broad Institute Genomics Platform"/>
            <consortium name="The Broad Institute Genome Sequencing Center for Infectious Disease"/>
            <person name="Wu L."/>
            <person name="Ma J."/>
        </authorList>
    </citation>
    <scope>NUCLEOTIDE SEQUENCE [LARGE SCALE GENOMIC DNA]</scope>
    <source>
        <strain evidence="2">JCM 3369</strain>
    </source>
</reference>
<gene>
    <name evidence="1" type="ORF">ACFQKB_04270</name>
</gene>
<organism evidence="1 2">
    <name type="scientific">Actinomadura yumaensis</name>
    <dbReference type="NCBI Taxonomy" id="111807"/>
    <lineage>
        <taxon>Bacteria</taxon>
        <taxon>Bacillati</taxon>
        <taxon>Actinomycetota</taxon>
        <taxon>Actinomycetes</taxon>
        <taxon>Streptosporangiales</taxon>
        <taxon>Thermomonosporaceae</taxon>
        <taxon>Actinomadura</taxon>
    </lineage>
</organism>